<evidence type="ECO:0000256" key="1">
    <source>
        <dbReference type="SAM" id="Phobius"/>
    </source>
</evidence>
<feature type="transmembrane region" description="Helical" evidence="1">
    <location>
        <begin position="152"/>
        <end position="171"/>
    </location>
</feature>
<comment type="caution">
    <text evidence="3">The sequence shown here is derived from an EMBL/GenBank/DDBJ whole genome shotgun (WGS) entry which is preliminary data.</text>
</comment>
<keyword evidence="4" id="KW-1185">Reference proteome</keyword>
<feature type="domain" description="Inner membrane component" evidence="2">
    <location>
        <begin position="144"/>
        <end position="183"/>
    </location>
</feature>
<accession>A0ABQ6MCT5</accession>
<feature type="domain" description="Inner membrane component" evidence="2">
    <location>
        <begin position="58"/>
        <end position="109"/>
    </location>
</feature>
<dbReference type="InterPro" id="IPR005185">
    <property type="entry name" value="YccF"/>
</dbReference>
<feature type="transmembrane region" description="Helical" evidence="1">
    <location>
        <begin position="82"/>
        <end position="104"/>
    </location>
</feature>
<proteinExistence type="predicted"/>
<evidence type="ECO:0000259" key="2">
    <source>
        <dbReference type="Pfam" id="PF03733"/>
    </source>
</evidence>
<reference evidence="3 4" key="1">
    <citation type="journal article" date="2023" name="Commun. Biol.">
        <title>Genome analysis of Parmales, the sister group of diatoms, reveals the evolutionary specialization of diatoms from phago-mixotrophs to photoautotrophs.</title>
        <authorList>
            <person name="Ban H."/>
            <person name="Sato S."/>
            <person name="Yoshikawa S."/>
            <person name="Yamada K."/>
            <person name="Nakamura Y."/>
            <person name="Ichinomiya M."/>
            <person name="Sato N."/>
            <person name="Blanc-Mathieu R."/>
            <person name="Endo H."/>
            <person name="Kuwata A."/>
            <person name="Ogata H."/>
        </authorList>
    </citation>
    <scope>NUCLEOTIDE SEQUENCE [LARGE SCALE GENOMIC DNA]</scope>
</reference>
<dbReference type="Proteomes" id="UP001165060">
    <property type="component" value="Unassembled WGS sequence"/>
</dbReference>
<feature type="transmembrane region" description="Helical" evidence="1">
    <location>
        <begin position="54"/>
        <end position="76"/>
    </location>
</feature>
<gene>
    <name evidence="3" type="ORF">TeGR_g3520</name>
</gene>
<name>A0ABQ6MCT5_9STRA</name>
<evidence type="ECO:0000313" key="4">
    <source>
        <dbReference type="Proteomes" id="UP001165060"/>
    </source>
</evidence>
<protein>
    <recommendedName>
        <fullName evidence="2">Inner membrane component domain-containing protein</fullName>
    </recommendedName>
</protein>
<dbReference type="PANTHER" id="PTHR42903:SF1">
    <property type="entry name" value="INNER MEMBRANE PROTEIN YCCF"/>
    <property type="match status" value="1"/>
</dbReference>
<dbReference type="EMBL" id="BRYB01001364">
    <property type="protein sequence ID" value="GMI23996.1"/>
    <property type="molecule type" value="Genomic_DNA"/>
</dbReference>
<keyword evidence="1" id="KW-1133">Transmembrane helix</keyword>
<keyword evidence="1" id="KW-0472">Membrane</keyword>
<sequence>MKSPSAPPAPPAPPQPLPSAFAVPLPASAEATPLLPTTTTTTTSFTTRDDEFRLGYLLFNILWLVFGGGAVVALLYLISALLLTATIVGVPCGAALFRLAVLSLSPFGNSIERHCESQHPPQPGAGCGSFCSCLANLLFLPVSLLLLLVHSLAGLAAACSVVGLPFAYAHLKLAQLACCPFGKHVREAGATTTTTVSTTTTDFL</sequence>
<dbReference type="InterPro" id="IPR052937">
    <property type="entry name" value="Inner_membrane_protein"/>
</dbReference>
<organism evidence="3 4">
    <name type="scientific">Tetraparma gracilis</name>
    <dbReference type="NCBI Taxonomy" id="2962635"/>
    <lineage>
        <taxon>Eukaryota</taxon>
        <taxon>Sar</taxon>
        <taxon>Stramenopiles</taxon>
        <taxon>Ochrophyta</taxon>
        <taxon>Bolidophyceae</taxon>
        <taxon>Parmales</taxon>
        <taxon>Triparmaceae</taxon>
        <taxon>Tetraparma</taxon>
    </lineage>
</organism>
<keyword evidence="1" id="KW-0812">Transmembrane</keyword>
<dbReference type="PANTHER" id="PTHR42903">
    <property type="entry name" value="INNER MEMBRANE PROTEIN YCCF"/>
    <property type="match status" value="1"/>
</dbReference>
<evidence type="ECO:0000313" key="3">
    <source>
        <dbReference type="EMBL" id="GMI23996.1"/>
    </source>
</evidence>
<dbReference type="Pfam" id="PF03733">
    <property type="entry name" value="YccF"/>
    <property type="match status" value="2"/>
</dbReference>